<gene>
    <name evidence="1" type="ordered locus">Xaut_0225</name>
</gene>
<dbReference type="HOGENOM" id="CLU_879833_0_0_5"/>
<dbReference type="Proteomes" id="UP000002417">
    <property type="component" value="Chromosome"/>
</dbReference>
<dbReference type="AlphaFoldDB" id="A7IBU0"/>
<dbReference type="KEGG" id="xau:Xaut_0225"/>
<evidence type="ECO:0000313" key="2">
    <source>
        <dbReference type="Proteomes" id="UP000002417"/>
    </source>
</evidence>
<proteinExistence type="predicted"/>
<evidence type="ECO:0000313" key="1">
    <source>
        <dbReference type="EMBL" id="ABS65483.1"/>
    </source>
</evidence>
<name>A7IBU0_XANP2</name>
<keyword evidence="2" id="KW-1185">Reference proteome</keyword>
<dbReference type="EMBL" id="CP000781">
    <property type="protein sequence ID" value="ABS65483.1"/>
    <property type="molecule type" value="Genomic_DNA"/>
</dbReference>
<dbReference type="OrthoDB" id="1426771at2"/>
<reference evidence="1 2" key="1">
    <citation type="submission" date="2007-07" db="EMBL/GenBank/DDBJ databases">
        <title>Complete sequence of chromosome of Xanthobacter autotrophicus Py2.</title>
        <authorList>
            <consortium name="US DOE Joint Genome Institute"/>
            <person name="Copeland A."/>
            <person name="Lucas S."/>
            <person name="Lapidus A."/>
            <person name="Barry K."/>
            <person name="Glavina del Rio T."/>
            <person name="Hammon N."/>
            <person name="Israni S."/>
            <person name="Dalin E."/>
            <person name="Tice H."/>
            <person name="Pitluck S."/>
            <person name="Sims D."/>
            <person name="Brettin T."/>
            <person name="Bruce D."/>
            <person name="Detter J.C."/>
            <person name="Han C."/>
            <person name="Tapia R."/>
            <person name="Brainard J."/>
            <person name="Schmutz J."/>
            <person name="Larimer F."/>
            <person name="Land M."/>
            <person name="Hauser L."/>
            <person name="Kyrpides N."/>
            <person name="Kim E."/>
            <person name="Ensigns S.A."/>
            <person name="Richardson P."/>
        </authorList>
    </citation>
    <scope>NUCLEOTIDE SEQUENCE [LARGE SCALE GENOMIC DNA]</scope>
    <source>
        <strain evidence="2">ATCC BAA-1158 / Py2</strain>
    </source>
</reference>
<dbReference type="STRING" id="78245.Xaut_0225"/>
<accession>A7IBU0</accession>
<sequence length="316" mass="35541">MDLSGANTEATLRFQRFHERFNRSIKVQAIGLGLLTDEVDAGTPAETIRDRLYARPDWLWGGMPDWTNPRIEIDGALRDIGQAGVVRAFSAFDLFLDEVMAELTSWRDFSGETPLDAADTPSNDDEPGDTDRVERIYTRLGAERARISDVWAVYVYFRRARNCIAHREGVASRSLVEAYAAPELAPTLDRWIARTGEMTAPALVAVQEGGQIAFSHRQGIAASSTLRLIAIDLGRLVIEQLGERGFVYLAARRAFFDDPPLSDTLEMTSMVKAFNNAMATRYRVRDYDFREGLRILRGLDLTKKCSARFAELKRRA</sequence>
<organism evidence="1 2">
    <name type="scientific">Xanthobacter autotrophicus (strain ATCC BAA-1158 / Py2)</name>
    <dbReference type="NCBI Taxonomy" id="78245"/>
    <lineage>
        <taxon>Bacteria</taxon>
        <taxon>Pseudomonadati</taxon>
        <taxon>Pseudomonadota</taxon>
        <taxon>Alphaproteobacteria</taxon>
        <taxon>Hyphomicrobiales</taxon>
        <taxon>Xanthobacteraceae</taxon>
        <taxon>Xanthobacter</taxon>
    </lineage>
</organism>
<dbReference type="eggNOG" id="ENOG5033ENT">
    <property type="taxonomic scope" value="Bacteria"/>
</dbReference>
<protein>
    <submittedName>
        <fullName evidence="1">Uncharacterized protein</fullName>
    </submittedName>
</protein>